<dbReference type="Gene3D" id="3.40.50.300">
    <property type="entry name" value="P-loop containing nucleotide triphosphate hydrolases"/>
    <property type="match status" value="1"/>
</dbReference>
<protein>
    <recommendedName>
        <fullName evidence="2">Bacterial type II secretion system protein E domain-containing protein</fullName>
    </recommendedName>
</protein>
<evidence type="ECO:0000259" key="2">
    <source>
        <dbReference type="Pfam" id="PF00437"/>
    </source>
</evidence>
<dbReference type="InterPro" id="IPR027417">
    <property type="entry name" value="P-loop_NTPase"/>
</dbReference>
<comment type="similarity">
    <text evidence="1">Belongs to the GSP E family.</text>
</comment>
<reference evidence="3" key="2">
    <citation type="submission" date="2023-01" db="EMBL/GenBank/DDBJ databases">
        <title>Draft genome sequence of Sulfitobacter pacificus strain NBRC 109915.</title>
        <authorList>
            <person name="Sun Q."/>
            <person name="Mori K."/>
        </authorList>
    </citation>
    <scope>NUCLEOTIDE SEQUENCE</scope>
    <source>
        <strain evidence="3">NBRC 109915</strain>
    </source>
</reference>
<dbReference type="Proteomes" id="UP001161388">
    <property type="component" value="Unassembled WGS sequence"/>
</dbReference>
<dbReference type="PANTHER" id="PTHR30486:SF6">
    <property type="entry name" value="TYPE IV PILUS RETRACTATION ATPASE PILT"/>
    <property type="match status" value="1"/>
</dbReference>
<proteinExistence type="inferred from homology"/>
<dbReference type="InterPro" id="IPR050921">
    <property type="entry name" value="T4SS_GSP_E_ATPase"/>
</dbReference>
<accession>A0ABQ5VHT5</accession>
<comment type="caution">
    <text evidence="3">The sequence shown here is derived from an EMBL/GenBank/DDBJ whole genome shotgun (WGS) entry which is preliminary data.</text>
</comment>
<sequence length="552" mass="59477">MTVHLPQPSLREAVALVVEIAQQFDADGLPAEERANAAVSYVIERQSFPWPLALQRQILTQATAALRLEASEETGEPLPDEAAESSLDNTFAAAQPVDVSHAPAKAENPEPAAKRTAVSAQVAASSNAAPPSIKMLSLANDVVHALLEFLDFSELAAKPRAEQEILIRSGIETVSTDRKLHLNGREIAELVAAVLADMLGLGPLESLLADDRVTDIMVNGPDQIFVERGGKLELTQVRFRDNEHVFTVASRIVAAVGRRIDESQPMVDARLADGSRVNIAVPPLAIDGPTITIRKFPSSPVKLEKLVEGGSLTAQMSRFLALAAYMRLNILVSGGTGSGKTTLMNAMSGFIPEGERIVTIEDAAELRFQQEHVVRFETRPPNVEGTGEVTMRTLVRNALRMRPDRIIIGEVRGDEVLDLLQAMNTGHDGSMSTLHANSPAEALTRVESMAALAGFAPGGGVVRRQLVDAVHLIVQVSRMRDGKRRVTSISELTGLSGDVITLQELFSFQTDPESTRTKVTGKHVYSGYRPGFSSRAADYGVAEELDSILGVK</sequence>
<gene>
    <name evidence="3" type="ORF">GCM10007927_14370</name>
</gene>
<dbReference type="SUPFAM" id="SSF52540">
    <property type="entry name" value="P-loop containing nucleoside triphosphate hydrolases"/>
    <property type="match status" value="1"/>
</dbReference>
<dbReference type="PANTHER" id="PTHR30486">
    <property type="entry name" value="TWITCHING MOTILITY PROTEIN PILT"/>
    <property type="match status" value="1"/>
</dbReference>
<keyword evidence="4" id="KW-1185">Reference proteome</keyword>
<evidence type="ECO:0000313" key="3">
    <source>
        <dbReference type="EMBL" id="GLQ26634.1"/>
    </source>
</evidence>
<evidence type="ECO:0000256" key="1">
    <source>
        <dbReference type="ARBA" id="ARBA00006611"/>
    </source>
</evidence>
<dbReference type="EMBL" id="BSNL01000001">
    <property type="protein sequence ID" value="GLQ26634.1"/>
    <property type="molecule type" value="Genomic_DNA"/>
</dbReference>
<reference evidence="3" key="1">
    <citation type="journal article" date="2014" name="Int. J. Syst. Evol. Microbiol.">
        <title>Complete genome of a new Firmicutes species belonging to the dominant human colonic microbiota ('Ruminococcus bicirculans') reveals two chromosomes and a selective capacity to utilize plant glucans.</title>
        <authorList>
            <consortium name="NISC Comparative Sequencing Program"/>
            <person name="Wegmann U."/>
            <person name="Louis P."/>
            <person name="Goesmann A."/>
            <person name="Henrissat B."/>
            <person name="Duncan S.H."/>
            <person name="Flint H.J."/>
        </authorList>
    </citation>
    <scope>NUCLEOTIDE SEQUENCE</scope>
    <source>
        <strain evidence="3">NBRC 109915</strain>
    </source>
</reference>
<evidence type="ECO:0000313" key="4">
    <source>
        <dbReference type="Proteomes" id="UP001161388"/>
    </source>
</evidence>
<dbReference type="InterPro" id="IPR001482">
    <property type="entry name" value="T2SS/T4SS_dom"/>
</dbReference>
<name>A0ABQ5VHT5_9RHOB</name>
<dbReference type="CDD" id="cd01130">
    <property type="entry name" value="VirB11-like_ATPase"/>
    <property type="match status" value="1"/>
</dbReference>
<feature type="domain" description="Bacterial type II secretion system protein E" evidence="2">
    <location>
        <begin position="200"/>
        <end position="475"/>
    </location>
</feature>
<dbReference type="RefSeq" id="WP_284371996.1">
    <property type="nucleotide sequence ID" value="NZ_BSNL01000001.1"/>
</dbReference>
<organism evidence="3 4">
    <name type="scientific">Sulfitobacter pacificus</name>
    <dbReference type="NCBI Taxonomy" id="1499314"/>
    <lineage>
        <taxon>Bacteria</taxon>
        <taxon>Pseudomonadati</taxon>
        <taxon>Pseudomonadota</taxon>
        <taxon>Alphaproteobacteria</taxon>
        <taxon>Rhodobacterales</taxon>
        <taxon>Roseobacteraceae</taxon>
        <taxon>Sulfitobacter</taxon>
    </lineage>
</organism>
<dbReference type="Pfam" id="PF00437">
    <property type="entry name" value="T2SSE"/>
    <property type="match status" value="1"/>
</dbReference>
<dbReference type="Gene3D" id="3.30.450.380">
    <property type="match status" value="1"/>
</dbReference>